<evidence type="ECO:0000256" key="1">
    <source>
        <dbReference type="ARBA" id="ARBA00004236"/>
    </source>
</evidence>
<evidence type="ECO:0000259" key="9">
    <source>
        <dbReference type="Pfam" id="PF18967"/>
    </source>
</evidence>
<evidence type="ECO:0000256" key="5">
    <source>
        <dbReference type="ARBA" id="ARBA00022989"/>
    </source>
</evidence>
<evidence type="ECO:0000256" key="3">
    <source>
        <dbReference type="ARBA" id="ARBA00022692"/>
    </source>
</evidence>
<feature type="transmembrane region" description="Helical" evidence="8">
    <location>
        <begin position="74"/>
        <end position="95"/>
    </location>
</feature>
<evidence type="ECO:0000256" key="4">
    <source>
        <dbReference type="ARBA" id="ARBA00022741"/>
    </source>
</evidence>
<keyword evidence="2" id="KW-1003">Cell membrane</keyword>
<keyword evidence="5 8" id="KW-1133">Transmembrane helix</keyword>
<evidence type="ECO:0000313" key="11">
    <source>
        <dbReference type="Proteomes" id="UP000321749"/>
    </source>
</evidence>
<comment type="caution">
    <text evidence="10">The sequence shown here is derived from an EMBL/GenBank/DDBJ whole genome shotgun (WGS) entry which is preliminary data.</text>
</comment>
<dbReference type="EMBL" id="BJUU01000007">
    <property type="protein sequence ID" value="GEK80146.1"/>
    <property type="molecule type" value="Genomic_DNA"/>
</dbReference>
<comment type="subcellular location">
    <subcellularLocation>
        <location evidence="1">Cell membrane</location>
    </subcellularLocation>
</comment>
<accession>A0AA87URM9</accession>
<keyword evidence="4" id="KW-0547">Nucleotide-binding</keyword>
<dbReference type="AlphaFoldDB" id="A0AA87URM9"/>
<feature type="transmembrane region" description="Helical" evidence="8">
    <location>
        <begin position="160"/>
        <end position="182"/>
    </location>
</feature>
<feature type="domain" description="Pycsar effector protein" evidence="9">
    <location>
        <begin position="23"/>
        <end position="176"/>
    </location>
</feature>
<organism evidence="10 11">
    <name type="scientific">Agrococcus baldri</name>
    <dbReference type="NCBI Taxonomy" id="153730"/>
    <lineage>
        <taxon>Bacteria</taxon>
        <taxon>Bacillati</taxon>
        <taxon>Actinomycetota</taxon>
        <taxon>Actinomycetes</taxon>
        <taxon>Micrococcales</taxon>
        <taxon>Microbacteriaceae</taxon>
        <taxon>Agrococcus</taxon>
    </lineage>
</organism>
<proteinExistence type="predicted"/>
<sequence>MAKKGKSRQGSQPEQIELSDELAWRVHENAKGWISQVDVKSAAALAIEAAVLGFAFALIVNADTLSQLTDLSRWIIGGGLLLLLVSVILSTLVLLPRVKLREPKPETRGYLYFGHLRHWDKKELAATLARNQVSDGQIADQVIKMSQIAWRKHALLQWSLYLLLAGIVVIGALYLLFAVGLFPGVLGDLASRSSSTGVPYVVS</sequence>
<dbReference type="GO" id="GO:0000166">
    <property type="term" value="F:nucleotide binding"/>
    <property type="evidence" value="ECO:0007669"/>
    <property type="project" value="UniProtKB-KW"/>
</dbReference>
<name>A0AA87URM9_9MICO</name>
<protein>
    <recommendedName>
        <fullName evidence="9">Pycsar effector protein domain-containing protein</fullName>
    </recommendedName>
</protein>
<evidence type="ECO:0000256" key="2">
    <source>
        <dbReference type="ARBA" id="ARBA00022475"/>
    </source>
</evidence>
<keyword evidence="3 8" id="KW-0812">Transmembrane</keyword>
<evidence type="ECO:0000313" key="10">
    <source>
        <dbReference type="EMBL" id="GEK80146.1"/>
    </source>
</evidence>
<dbReference type="Proteomes" id="UP000321749">
    <property type="component" value="Unassembled WGS sequence"/>
</dbReference>
<feature type="transmembrane region" description="Helical" evidence="8">
    <location>
        <begin position="42"/>
        <end position="62"/>
    </location>
</feature>
<dbReference type="GO" id="GO:0005886">
    <property type="term" value="C:plasma membrane"/>
    <property type="evidence" value="ECO:0007669"/>
    <property type="project" value="UniProtKB-SubCell"/>
</dbReference>
<evidence type="ECO:0000256" key="8">
    <source>
        <dbReference type="SAM" id="Phobius"/>
    </source>
</evidence>
<dbReference type="Pfam" id="PF18967">
    <property type="entry name" value="PycTM"/>
    <property type="match status" value="1"/>
</dbReference>
<keyword evidence="11" id="KW-1185">Reference proteome</keyword>
<keyword evidence="7 8" id="KW-0472">Membrane</keyword>
<evidence type="ECO:0000256" key="7">
    <source>
        <dbReference type="ARBA" id="ARBA00023136"/>
    </source>
</evidence>
<reference evidence="10 11" key="1">
    <citation type="submission" date="2019-07" db="EMBL/GenBank/DDBJ databases">
        <title>Whole genome shotgun sequence of Agrococcus baldri NBRC 103055.</title>
        <authorList>
            <person name="Hosoyama A."/>
            <person name="Uohara A."/>
            <person name="Ohji S."/>
            <person name="Ichikawa N."/>
        </authorList>
    </citation>
    <scope>NUCLEOTIDE SEQUENCE [LARGE SCALE GENOMIC DNA]</scope>
    <source>
        <strain evidence="10 11">NBRC 103055</strain>
    </source>
</reference>
<dbReference type="GO" id="GO:0051607">
    <property type="term" value="P:defense response to virus"/>
    <property type="evidence" value="ECO:0007669"/>
    <property type="project" value="UniProtKB-KW"/>
</dbReference>
<keyword evidence="6" id="KW-0051">Antiviral defense</keyword>
<evidence type="ECO:0000256" key="6">
    <source>
        <dbReference type="ARBA" id="ARBA00023118"/>
    </source>
</evidence>
<dbReference type="InterPro" id="IPR043760">
    <property type="entry name" value="PycTM_dom"/>
</dbReference>
<gene>
    <name evidence="10" type="ORF">ABA31_14970</name>
</gene>